<dbReference type="PANTHER" id="PTHR10695">
    <property type="entry name" value="DEPHOSPHO-COA KINASE-RELATED"/>
    <property type="match status" value="1"/>
</dbReference>
<reference evidence="8 9" key="1">
    <citation type="journal article" date="2014" name="Genome Announc.">
        <title>Draft genome sequences of eight enterohepatic helicobacter species isolated from both laboratory and wild rodents.</title>
        <authorList>
            <person name="Sheh A."/>
            <person name="Shen Z."/>
            <person name="Fox J.G."/>
        </authorList>
    </citation>
    <scope>NUCLEOTIDE SEQUENCE [LARGE SCALE GENOMIC DNA]</scope>
    <source>
        <strain evidence="8 9">ATCC 49320</strain>
    </source>
</reference>
<dbReference type="PROSITE" id="PS51219">
    <property type="entry name" value="DPCK"/>
    <property type="match status" value="1"/>
</dbReference>
<accession>A0A4U8UA29</accession>
<dbReference type="InterPro" id="IPR027417">
    <property type="entry name" value="P-loop_NTPase"/>
</dbReference>
<dbReference type="GO" id="GO:0005524">
    <property type="term" value="F:ATP binding"/>
    <property type="evidence" value="ECO:0007669"/>
    <property type="project" value="UniProtKB-UniRule"/>
</dbReference>
<dbReference type="UniPathway" id="UPA00241">
    <property type="reaction ID" value="UER00356"/>
</dbReference>
<organism evidence="8 9">
    <name type="scientific">Helicobacter bilis</name>
    <dbReference type="NCBI Taxonomy" id="37372"/>
    <lineage>
        <taxon>Bacteria</taxon>
        <taxon>Pseudomonadati</taxon>
        <taxon>Campylobacterota</taxon>
        <taxon>Epsilonproteobacteria</taxon>
        <taxon>Campylobacterales</taxon>
        <taxon>Helicobacteraceae</taxon>
        <taxon>Helicobacter</taxon>
    </lineage>
</organism>
<dbReference type="GO" id="GO:0005737">
    <property type="term" value="C:cytoplasm"/>
    <property type="evidence" value="ECO:0007669"/>
    <property type="project" value="UniProtKB-SubCell"/>
</dbReference>
<dbReference type="InterPro" id="IPR001977">
    <property type="entry name" value="Depp_CoAkinase"/>
</dbReference>
<evidence type="ECO:0000256" key="7">
    <source>
        <dbReference type="NCBIfam" id="TIGR00152"/>
    </source>
</evidence>
<evidence type="ECO:0000313" key="8">
    <source>
        <dbReference type="EMBL" id="TLE11418.1"/>
    </source>
</evidence>
<dbReference type="GO" id="GO:0015937">
    <property type="term" value="P:coenzyme A biosynthetic process"/>
    <property type="evidence" value="ECO:0007669"/>
    <property type="project" value="UniProtKB-UniRule"/>
</dbReference>
<dbReference type="EC" id="2.7.1.24" evidence="6 7"/>
<dbReference type="RefSeq" id="WP_052093017.1">
    <property type="nucleotide sequence ID" value="NZ_CAMCCI010000009.1"/>
</dbReference>
<dbReference type="AlphaFoldDB" id="A0A4U8UA29"/>
<name>A0A4U8UA29_9HELI</name>
<comment type="function">
    <text evidence="6">Catalyzes the phosphorylation of the 3'-hydroxyl group of dephosphocoenzyme A to form coenzyme A.</text>
</comment>
<comment type="similarity">
    <text evidence="1 6">Belongs to the CoaE family.</text>
</comment>
<evidence type="ECO:0000256" key="4">
    <source>
        <dbReference type="ARBA" id="ARBA00022840"/>
    </source>
</evidence>
<keyword evidence="6" id="KW-0963">Cytoplasm</keyword>
<keyword evidence="6 8" id="KW-0418">Kinase</keyword>
<dbReference type="PANTHER" id="PTHR10695:SF46">
    <property type="entry name" value="BIFUNCTIONAL COENZYME A SYNTHASE-RELATED"/>
    <property type="match status" value="1"/>
</dbReference>
<protein>
    <recommendedName>
        <fullName evidence="6 7">Dephospho-CoA kinase</fullName>
        <ecNumber evidence="6 7">2.7.1.24</ecNumber>
    </recommendedName>
    <alternativeName>
        <fullName evidence="6">Dephosphocoenzyme A kinase</fullName>
    </alternativeName>
</protein>
<evidence type="ECO:0000256" key="6">
    <source>
        <dbReference type="HAMAP-Rule" id="MF_00376"/>
    </source>
</evidence>
<keyword evidence="3 6" id="KW-0547">Nucleotide-binding</keyword>
<dbReference type="GO" id="GO:0004140">
    <property type="term" value="F:dephospho-CoA kinase activity"/>
    <property type="evidence" value="ECO:0007669"/>
    <property type="project" value="UniProtKB-UniRule"/>
</dbReference>
<comment type="caution">
    <text evidence="8">The sequence shown here is derived from an EMBL/GenBank/DDBJ whole genome shotgun (WGS) entry which is preliminary data.</text>
</comment>
<dbReference type="Proteomes" id="UP000029857">
    <property type="component" value="Unassembled WGS sequence"/>
</dbReference>
<gene>
    <name evidence="6 8" type="primary">coaE</name>
    <name evidence="8" type="ORF">LS79_003065</name>
</gene>
<dbReference type="NCBIfam" id="TIGR00152">
    <property type="entry name" value="dephospho-CoA kinase"/>
    <property type="match status" value="1"/>
</dbReference>
<comment type="catalytic activity">
    <reaction evidence="6">
        <text>3'-dephospho-CoA + ATP = ADP + CoA + H(+)</text>
        <dbReference type="Rhea" id="RHEA:18245"/>
        <dbReference type="ChEBI" id="CHEBI:15378"/>
        <dbReference type="ChEBI" id="CHEBI:30616"/>
        <dbReference type="ChEBI" id="CHEBI:57287"/>
        <dbReference type="ChEBI" id="CHEBI:57328"/>
        <dbReference type="ChEBI" id="CHEBI:456216"/>
        <dbReference type="EC" id="2.7.1.24"/>
    </reaction>
</comment>
<evidence type="ECO:0000256" key="5">
    <source>
        <dbReference type="ARBA" id="ARBA00022993"/>
    </source>
</evidence>
<dbReference type="Pfam" id="PF01121">
    <property type="entry name" value="CoaE"/>
    <property type="match status" value="2"/>
</dbReference>
<dbReference type="CDD" id="cd02022">
    <property type="entry name" value="DPCK"/>
    <property type="match status" value="1"/>
</dbReference>
<dbReference type="HAMAP" id="MF_00376">
    <property type="entry name" value="Dephospho_CoA_kinase"/>
    <property type="match status" value="1"/>
</dbReference>
<comment type="subcellular location">
    <subcellularLocation>
        <location evidence="6">Cytoplasm</location>
    </subcellularLocation>
</comment>
<keyword evidence="4 6" id="KW-0067">ATP-binding</keyword>
<dbReference type="Gene3D" id="3.40.50.300">
    <property type="entry name" value="P-loop containing nucleotide triphosphate hydrolases"/>
    <property type="match status" value="2"/>
</dbReference>
<evidence type="ECO:0000256" key="3">
    <source>
        <dbReference type="ARBA" id="ARBA00022741"/>
    </source>
</evidence>
<dbReference type="SUPFAM" id="SSF52540">
    <property type="entry name" value="P-loop containing nucleoside triphosphate hydrolases"/>
    <property type="match status" value="2"/>
</dbReference>
<feature type="binding site" evidence="6">
    <location>
        <begin position="12"/>
        <end position="17"/>
    </location>
    <ligand>
        <name>ATP</name>
        <dbReference type="ChEBI" id="CHEBI:30616"/>
    </ligand>
</feature>
<keyword evidence="2 6" id="KW-0808">Transferase</keyword>
<proteinExistence type="inferred from homology"/>
<keyword evidence="5 6" id="KW-0173">Coenzyme A biosynthesis</keyword>
<sequence length="345" mass="38920">MYYANILTGGIGCGKSTTARLLALHGFKIIDADIIARKALEAAKSSVVAAFGDEILESSDCYAMRKQISSIDSKATILTSSQNEACLENERELDFIDSIQSATAQVAESKESKDCHINLKQSEGEISSTDLESKGKACLETQKNLDSKITYRTKPLGKVSSIESKADFLLELQDDNVLKSATILDKDIPPLLNDQHDKKHNLESNTKAIIISREKLGNIVFNNAEKKAKLESILHPLIQQYIAQECEILEKKKSPYFIDIPLYFESKYEYKKRFVICVYATRDMQIQRIQARNNLNLEDAIKRVDSQIDIEIKRSKSDFVIENTSDLKTLQKNIESFLQAFLSQY</sequence>
<evidence type="ECO:0000313" key="9">
    <source>
        <dbReference type="Proteomes" id="UP000029857"/>
    </source>
</evidence>
<dbReference type="EMBL" id="JRPJ02000006">
    <property type="protein sequence ID" value="TLE11418.1"/>
    <property type="molecule type" value="Genomic_DNA"/>
</dbReference>
<comment type="pathway">
    <text evidence="6">Cofactor biosynthesis; coenzyme A biosynthesis; CoA from (R)-pantothenate: step 5/5.</text>
</comment>
<evidence type="ECO:0000256" key="1">
    <source>
        <dbReference type="ARBA" id="ARBA00009018"/>
    </source>
</evidence>
<evidence type="ECO:0000256" key="2">
    <source>
        <dbReference type="ARBA" id="ARBA00022679"/>
    </source>
</evidence>